<protein>
    <recommendedName>
        <fullName evidence="2">YhaN AAA domain-containing protein</fullName>
    </recommendedName>
</protein>
<reference evidence="3 4" key="1">
    <citation type="submission" date="2014-12" db="EMBL/GenBank/DDBJ databases">
        <title>Draft genome sequences of 29 type strains of Enterococci.</title>
        <authorList>
            <person name="Zhong Z."/>
            <person name="Sun Z."/>
            <person name="Liu W."/>
            <person name="Zhang W."/>
            <person name="Zhang H."/>
        </authorList>
    </citation>
    <scope>NUCLEOTIDE SEQUENCE [LARGE SCALE GENOMIC DNA]</scope>
    <source>
        <strain evidence="3 4">DSM 17122</strain>
    </source>
</reference>
<feature type="coiled-coil region" evidence="1">
    <location>
        <begin position="241"/>
        <end position="268"/>
    </location>
</feature>
<name>A0A1L8TSL2_9ENTE</name>
<dbReference type="Proteomes" id="UP000182077">
    <property type="component" value="Unassembled WGS sequence"/>
</dbReference>
<dbReference type="AlphaFoldDB" id="A0A1L8TSL2"/>
<dbReference type="EMBL" id="JXKQ01000001">
    <property type="protein sequence ID" value="OJG47168.1"/>
    <property type="molecule type" value="Genomic_DNA"/>
</dbReference>
<feature type="coiled-coil region" evidence="1">
    <location>
        <begin position="635"/>
        <end position="699"/>
    </location>
</feature>
<keyword evidence="1" id="KW-0175">Coiled coil</keyword>
<evidence type="ECO:0000256" key="1">
    <source>
        <dbReference type="SAM" id="Coils"/>
    </source>
</evidence>
<feature type="coiled-coil region" evidence="1">
    <location>
        <begin position="565"/>
        <end position="592"/>
    </location>
</feature>
<feature type="coiled-coil region" evidence="1">
    <location>
        <begin position="340"/>
        <end position="381"/>
    </location>
</feature>
<sequence>MNEAGKSTLYQFIQAILFGFPAKRKKGKDYTPNDGSGFGGRLQLVHPTYGNVTIERYKTKNKGKAKVWLEDGQQGEEDLLERILYPLTLQLFREVFTFQQEQLQQMDTLSEENLHDALISLGLSGSNELFEQRLRLKNNYERIYRPRGKKQPLNQAVQTYQRLQQRIKEKESQEASFQQLVGQADIENEQVAKQTRKNRQLQEQQLKLEQQRMNWSAYAEYLTLRKMDLKRIASDTEQQTLQAFYQEYQQLSKEREKLHAALQQHSGNQESARYYFYLEYENKIQQLLGEKVAISRMLDEEQRIANQLAEMNHGQIAGWQDHPPRPFADEQAIQQLFLPLQNQQKTEEELKIRLHLITEQRNQAEKNLNDYEQKHPELFEQKKTVPWVFIAAGIVAILSLFLPAPLRYGGLVVAGVCAFGGFIKRNQPVDKSNWQEKLGQLDIYEGQLAELKEQALQSQKSLLALINQLEHELAQRNLTSEINEFAVIKINQQAQTFLAQLKTNRELQHRQADLRQNLMQQEQRFDFLAEWLPLREKNLSEKLPIVEQFAKEMEQIRFAQTYQENTVLQQRIHEAQRQQQQLLDQHQVLMENLRLAYPAEIPAFLQREADVAKNQVRLKELTERVAPLFDQETTQAEIEETLRTLRQTIQSGEQQLHQLQEQEQRSRLQIQQMQADGTLDSLYQQASQQRAHVEQLTKDYAITKLENQLLQDIATELSEQQLPELLAQATTYFRLLTNREQTKLDFHEGILTVDRMSVYNLSTGTKDQLMMAFRFAYLALQQKHPLCPVIIDDGWLHYDYQRKYQFAKLLQQFSKNYQVICLSSDQEMVSYYQELHQSVWELKGV</sequence>
<keyword evidence="4" id="KW-1185">Reference proteome</keyword>
<dbReference type="Pfam" id="PF13514">
    <property type="entry name" value="AAA_27"/>
    <property type="match status" value="1"/>
</dbReference>
<dbReference type="Gene3D" id="3.40.50.300">
    <property type="entry name" value="P-loop containing nucleotide triphosphate hydrolases"/>
    <property type="match status" value="1"/>
</dbReference>
<evidence type="ECO:0000259" key="2">
    <source>
        <dbReference type="Pfam" id="PF13514"/>
    </source>
</evidence>
<dbReference type="PANTHER" id="PTHR41259:SF1">
    <property type="entry name" value="DOUBLE-STRAND BREAK REPAIR RAD50 ATPASE, PUTATIVE-RELATED"/>
    <property type="match status" value="1"/>
</dbReference>
<proteinExistence type="predicted"/>
<feature type="coiled-coil region" evidence="1">
    <location>
        <begin position="153"/>
        <end position="212"/>
    </location>
</feature>
<dbReference type="SUPFAM" id="SSF52540">
    <property type="entry name" value="P-loop containing nucleoside triphosphate hydrolases"/>
    <property type="match status" value="1"/>
</dbReference>
<organism evidence="3 4">
    <name type="scientific">Enterococcus hermanniensis</name>
    <dbReference type="NCBI Taxonomy" id="249189"/>
    <lineage>
        <taxon>Bacteria</taxon>
        <taxon>Bacillati</taxon>
        <taxon>Bacillota</taxon>
        <taxon>Bacilli</taxon>
        <taxon>Lactobacillales</taxon>
        <taxon>Enterococcaceae</taxon>
        <taxon>Enterococcus</taxon>
    </lineage>
</organism>
<gene>
    <name evidence="3" type="ORF">RV04_GL000415</name>
</gene>
<feature type="domain" description="YhaN AAA" evidence="2">
    <location>
        <begin position="2"/>
        <end position="174"/>
    </location>
</feature>
<dbReference type="STRING" id="249189.RV04_GL000415"/>
<feature type="coiled-coil region" evidence="1">
    <location>
        <begin position="441"/>
        <end position="472"/>
    </location>
</feature>
<dbReference type="PANTHER" id="PTHR41259">
    <property type="entry name" value="DOUBLE-STRAND BREAK REPAIR RAD50 ATPASE, PUTATIVE-RELATED"/>
    <property type="match status" value="1"/>
</dbReference>
<comment type="caution">
    <text evidence="3">The sequence shown here is derived from an EMBL/GenBank/DDBJ whole genome shotgun (WGS) entry which is preliminary data.</text>
</comment>
<evidence type="ECO:0000313" key="4">
    <source>
        <dbReference type="Proteomes" id="UP000182077"/>
    </source>
</evidence>
<dbReference type="InterPro" id="IPR038734">
    <property type="entry name" value="YhaN_AAA"/>
</dbReference>
<dbReference type="InterPro" id="IPR027417">
    <property type="entry name" value="P-loop_NTPase"/>
</dbReference>
<accession>A0A1L8TSL2</accession>
<evidence type="ECO:0000313" key="3">
    <source>
        <dbReference type="EMBL" id="OJG47168.1"/>
    </source>
</evidence>